<organism evidence="3 4">
    <name type="scientific">Thalassomonas viridans</name>
    <dbReference type="NCBI Taxonomy" id="137584"/>
    <lineage>
        <taxon>Bacteria</taxon>
        <taxon>Pseudomonadati</taxon>
        <taxon>Pseudomonadota</taxon>
        <taxon>Gammaproteobacteria</taxon>
        <taxon>Alteromonadales</taxon>
        <taxon>Colwelliaceae</taxon>
        <taxon>Thalassomonas</taxon>
    </lineage>
</organism>
<gene>
    <name evidence="3" type="primary">lanM</name>
    <name evidence="3" type="ORF">SG34_031035</name>
</gene>
<evidence type="ECO:0000313" key="3">
    <source>
        <dbReference type="EMBL" id="WDE09201.1"/>
    </source>
</evidence>
<feature type="binding site" evidence="1">
    <location>
        <position position="960"/>
    </location>
    <ligand>
        <name>Zn(2+)</name>
        <dbReference type="ChEBI" id="CHEBI:29105"/>
    </ligand>
</feature>
<dbReference type="PIRSF" id="PIRSF037228">
    <property type="entry name" value="Lant_mod_RumM"/>
    <property type="match status" value="1"/>
</dbReference>
<evidence type="ECO:0000313" key="4">
    <source>
        <dbReference type="Proteomes" id="UP000032352"/>
    </source>
</evidence>
<dbReference type="Proteomes" id="UP000032352">
    <property type="component" value="Chromosome pTvir"/>
</dbReference>
<sequence length="1102" mass="122576">MDSQNTSGQLDDQAQPALSNTDFFWALSLAERKQGLPDDFTGSNANTENTNTELADYWLSRQPFQAEPSRFLQRLESDGLDLQGFNFITAESRHDLSQRLRQRPKWLDDLKTAFSQDHNQVKLPPVSPSGVISGDLLVLIKPLMQQGLAQLRAKLERLMLQQDKQVLDLTSCCDQLFEELFSRLAMICGRTLVMELQIARVEQTLQGDSPKQRFKDFIARLADNNVRSALLRDYPVMARLVVETVQRWQETSLELFERLFADWPALEQTFNHGRDLGQVCKVKTTLGDSHRGGRSVAMLEFSSGVKLVYKPRSVAVEAAFGQLLTWCNQQGFSAPFKPLLIHESKTHGWVEFAQQQSCQDKAALNRFYRRQGGLLALLYTLEANDFHYENLIACGEQPVLVDLETLFHPWLGQESTAEGGEIPAVALKRTVLATGLLPRRIWTQRGENAGVDLSGFSDVQDQQTPTPVLDIEHAGTDQMQFIRKVISFSGADNMPTLKGEAVKAQDYSADIIAGFSELFSLLISCRDDLLAPTGPLNAFDATEVRVIFRETRVYASFLMESLHPDFMGNALERDIFFDQLWIASKQIEYLTPLIRSEHASLRQMDIPLFTTRPGSKDVVTDSGEILKDFFPVSGMARVRKKIESLDSTELTRQCWVIRSSLLSADLSNRSASHSHITLAEKAQAATARELLDGARELAARIGELAFRSGGGANWFTWKAVGNSHWDLEPMMPTLYDGIAGVTLFLAYLGQLDDNDAHNELAREALHSARYIWRHHANEIQDIGMFNGWGGLIYLLCHLGCLWQDEALFDEAETLVTHIREGLAQDTNQDIVGGAAGAIIALLGLYRFRAKPEILALAEACGRHLQQRAHNTGTGLAWVLEAAGTEPLAGMSHGVAGIAWAMFALSRVSKDRSFADTASQALLYERSLYCEQTGNWPDLRQGKRPETSVHEEGHYYMTGWCHGAPGIGLARLATFPYFKDGQLQEEIQAALKTTLANGFEDNHSLCHGSLGNLDLLLQGGKILDRPELTEQARKLAKQILSGKQSGGWVSGYMYNLETPGFMVGLAGMGYQLLRAACPERIPSVLSLEFPAVDAILAECSSSQ</sequence>
<protein>
    <submittedName>
        <fullName evidence="3">Type 2 lantipeptide synthetase LanM</fullName>
    </submittedName>
</protein>
<dbReference type="PANTHER" id="PTHR12736:SF7">
    <property type="entry name" value="LANC-LIKE PROTEIN 3"/>
    <property type="match status" value="1"/>
</dbReference>
<keyword evidence="1" id="KW-0862">Zinc</keyword>
<dbReference type="AlphaFoldDB" id="A0AAE9Z9I1"/>
<dbReference type="SMART" id="SM01260">
    <property type="entry name" value="LANC_like"/>
    <property type="match status" value="1"/>
</dbReference>
<feature type="binding site" evidence="1">
    <location>
        <position position="1005"/>
    </location>
    <ligand>
        <name>Zn(2+)</name>
        <dbReference type="ChEBI" id="CHEBI:29105"/>
    </ligand>
</feature>
<reference evidence="3 4" key="1">
    <citation type="journal article" date="2015" name="Genome Announc.">
        <title>Draft Genome Sequences of Marine Isolates of Thalassomonas viridans and Thalassomonas actiniarum.</title>
        <authorList>
            <person name="Olonade I."/>
            <person name="van Zyl L.J."/>
            <person name="Trindade M."/>
        </authorList>
    </citation>
    <scope>NUCLEOTIDE SEQUENCE [LARGE SCALE GENOMIC DNA]</scope>
    <source>
        <strain evidence="3 4">XOM25</strain>
    </source>
</reference>
<keyword evidence="1" id="KW-0479">Metal-binding</keyword>
<dbReference type="SUPFAM" id="SSF158745">
    <property type="entry name" value="LanC-like"/>
    <property type="match status" value="1"/>
</dbReference>
<feature type="binding site" evidence="1">
    <location>
        <position position="1006"/>
    </location>
    <ligand>
        <name>Zn(2+)</name>
        <dbReference type="ChEBI" id="CHEBI:29105"/>
    </ligand>
</feature>
<dbReference type="InterPro" id="IPR017146">
    <property type="entry name" value="Lanti_2_LanM"/>
</dbReference>
<dbReference type="InterPro" id="IPR012341">
    <property type="entry name" value="6hp_glycosidase-like_sf"/>
</dbReference>
<dbReference type="GO" id="GO:0005886">
    <property type="term" value="C:plasma membrane"/>
    <property type="evidence" value="ECO:0007669"/>
    <property type="project" value="TreeGrafter"/>
</dbReference>
<dbReference type="EMBL" id="CP059734">
    <property type="protein sequence ID" value="WDE09201.1"/>
    <property type="molecule type" value="Genomic_DNA"/>
</dbReference>
<dbReference type="Pfam" id="PF13575">
    <property type="entry name" value="DUF4135"/>
    <property type="match status" value="1"/>
</dbReference>
<dbReference type="Pfam" id="PF05147">
    <property type="entry name" value="LANC_like"/>
    <property type="match status" value="1"/>
</dbReference>
<dbReference type="InterPro" id="IPR025410">
    <property type="entry name" value="Lant_dehyd"/>
</dbReference>
<evidence type="ECO:0000256" key="1">
    <source>
        <dbReference type="PIRSR" id="PIRSR607822-1"/>
    </source>
</evidence>
<dbReference type="GO" id="GO:0005975">
    <property type="term" value="P:carbohydrate metabolic process"/>
    <property type="evidence" value="ECO:0007669"/>
    <property type="project" value="InterPro"/>
</dbReference>
<dbReference type="NCBIfam" id="TIGR03897">
    <property type="entry name" value="lanti_2_LanM"/>
    <property type="match status" value="1"/>
</dbReference>
<dbReference type="PANTHER" id="PTHR12736">
    <property type="entry name" value="LANC-LIKE PROTEIN"/>
    <property type="match status" value="1"/>
</dbReference>
<dbReference type="GO" id="GO:0046872">
    <property type="term" value="F:metal ion binding"/>
    <property type="evidence" value="ECO:0007669"/>
    <property type="project" value="UniProtKB-KW"/>
</dbReference>
<name>A0AAE9Z9I1_9GAMM</name>
<evidence type="ECO:0000259" key="2">
    <source>
        <dbReference type="Pfam" id="PF13575"/>
    </source>
</evidence>
<reference evidence="3 4" key="2">
    <citation type="journal article" date="2022" name="Mar. Drugs">
        <title>Bioassay-Guided Fractionation Leads to the Detection of Cholic Acid Generated by the Rare Thalassomonas sp.</title>
        <authorList>
            <person name="Pheiffer F."/>
            <person name="Schneider Y.K."/>
            <person name="Hansen E.H."/>
            <person name="Andersen J.H."/>
            <person name="Isaksson J."/>
            <person name="Busche T."/>
            <person name="R C."/>
            <person name="Kalinowski J."/>
            <person name="Zyl L.V."/>
            <person name="Trindade M."/>
        </authorList>
    </citation>
    <scope>NUCLEOTIDE SEQUENCE [LARGE SCALE GENOMIC DNA]</scope>
    <source>
        <strain evidence="3 4">XOM25</strain>
    </source>
</reference>
<dbReference type="Gene3D" id="1.50.10.10">
    <property type="match status" value="1"/>
</dbReference>
<dbReference type="PRINTS" id="PR01950">
    <property type="entry name" value="LANCSUPER"/>
</dbReference>
<accession>A0AAE9Z9I1</accession>
<feature type="domain" description="Lantibiotic biosynthesis protein dehydration" evidence="2">
    <location>
        <begin position="234"/>
        <end position="612"/>
    </location>
</feature>
<keyword evidence="4" id="KW-1185">Reference proteome</keyword>
<proteinExistence type="predicted"/>
<dbReference type="InterPro" id="IPR007822">
    <property type="entry name" value="LANC-like"/>
</dbReference>
<dbReference type="GO" id="GO:0031179">
    <property type="term" value="P:peptide modification"/>
    <property type="evidence" value="ECO:0007669"/>
    <property type="project" value="InterPro"/>
</dbReference>
<dbReference type="KEGG" id="tvd:SG34_031035"/>
<dbReference type="CDD" id="cd04792">
    <property type="entry name" value="LanM-like"/>
    <property type="match status" value="1"/>
</dbReference>
<dbReference type="RefSeq" id="WP_161798045.1">
    <property type="nucleotide sequence ID" value="NZ_CP059734.1"/>
</dbReference>